<evidence type="ECO:0000256" key="10">
    <source>
        <dbReference type="RuleBase" id="RU000356"/>
    </source>
</evidence>
<evidence type="ECO:0000256" key="1">
    <source>
        <dbReference type="ARBA" id="ARBA00006401"/>
    </source>
</evidence>
<dbReference type="CDD" id="cd14779">
    <property type="entry name" value="FHP_Ae-globin-like"/>
    <property type="match status" value="1"/>
</dbReference>
<dbReference type="SUPFAM" id="SSF63380">
    <property type="entry name" value="Riboflavin synthase domain-like"/>
    <property type="match status" value="1"/>
</dbReference>
<comment type="catalytic activity">
    <reaction evidence="9">
        <text>2 nitric oxide + NADPH + 2 O2 = 2 nitrate + NADP(+) + H(+)</text>
        <dbReference type="Rhea" id="RHEA:19465"/>
        <dbReference type="ChEBI" id="CHEBI:15378"/>
        <dbReference type="ChEBI" id="CHEBI:15379"/>
        <dbReference type="ChEBI" id="CHEBI:16480"/>
        <dbReference type="ChEBI" id="CHEBI:17632"/>
        <dbReference type="ChEBI" id="CHEBI:57783"/>
        <dbReference type="ChEBI" id="CHEBI:58349"/>
        <dbReference type="EC" id="1.14.12.17"/>
    </reaction>
</comment>
<keyword evidence="7" id="KW-0520">NAD</keyword>
<dbReference type="EC" id="1.14.12.17" evidence="2"/>
<dbReference type="Gene3D" id="1.10.490.10">
    <property type="entry name" value="Globins"/>
    <property type="match status" value="1"/>
</dbReference>
<keyword evidence="14" id="KW-1185">Reference proteome</keyword>
<evidence type="ECO:0000256" key="4">
    <source>
        <dbReference type="ARBA" id="ARBA00022621"/>
    </source>
</evidence>
<keyword evidence="3 10" id="KW-0349">Heme</keyword>
<keyword evidence="4 10" id="KW-0561">Oxygen transport</keyword>
<dbReference type="SUPFAM" id="SSF46458">
    <property type="entry name" value="Globin-like"/>
    <property type="match status" value="1"/>
</dbReference>
<evidence type="ECO:0000259" key="11">
    <source>
        <dbReference type="PROSITE" id="PS01033"/>
    </source>
</evidence>
<evidence type="ECO:0000313" key="14">
    <source>
        <dbReference type="Proteomes" id="UP001597116"/>
    </source>
</evidence>
<gene>
    <name evidence="13" type="primary">hmpA</name>
    <name evidence="13" type="ORF">ACFQ4C_06160</name>
</gene>
<evidence type="ECO:0000313" key="13">
    <source>
        <dbReference type="EMBL" id="MFD1140680.1"/>
    </source>
</evidence>
<dbReference type="InterPro" id="IPR001433">
    <property type="entry name" value="OxRdtase_FAD/NAD-bd"/>
</dbReference>
<dbReference type="InterPro" id="IPR017927">
    <property type="entry name" value="FAD-bd_FR_type"/>
</dbReference>
<accession>A0ABW3QBQ8</accession>
<evidence type="ECO:0000256" key="6">
    <source>
        <dbReference type="ARBA" id="ARBA00023004"/>
    </source>
</evidence>
<keyword evidence="5" id="KW-0479">Metal-binding</keyword>
<evidence type="ECO:0000256" key="5">
    <source>
        <dbReference type="ARBA" id="ARBA00022723"/>
    </source>
</evidence>
<dbReference type="Gene3D" id="2.40.30.10">
    <property type="entry name" value="Translation factors"/>
    <property type="match status" value="1"/>
</dbReference>
<dbReference type="PROSITE" id="PS51384">
    <property type="entry name" value="FAD_FR"/>
    <property type="match status" value="1"/>
</dbReference>
<dbReference type="PANTHER" id="PTHR43396">
    <property type="entry name" value="FLAVOHEMOPROTEIN"/>
    <property type="match status" value="1"/>
</dbReference>
<evidence type="ECO:0000259" key="12">
    <source>
        <dbReference type="PROSITE" id="PS51384"/>
    </source>
</evidence>
<dbReference type="RefSeq" id="WP_265989209.1">
    <property type="nucleotide sequence ID" value="NZ_CP110973.1"/>
</dbReference>
<comment type="similarity">
    <text evidence="10">Belongs to the globin family.</text>
</comment>
<proteinExistence type="inferred from homology"/>
<sequence>MTTEQKQLIKATVPVLRESGVALTSHFYRRMFSFNPELKNVFNQGNQQNGRQQTALAMAVLAYAEHIDNPAVLLPVLEHIGHKHTSLDIRPEHYAIVGRHLMASIAEVLGESATPELLEAWRNAYQALADLMIGTEAQLYASQVNKTGGWTGWRPFVVKTKVIESEEVTSFHLYPADGGPVADHLPGQYLSVRVLVPQLNLLQPRQYSISNAPNQLYYRISVKRESGRELTPDGMVSNQLHTFIREGDRLDVSAPAGDFSLKTDAAKPVVFLSGGIGQTPLLSMLESLVANGSSRPIHWIHGCRNQAVHAFKGVVDYYASYHRPLEKHIFYDEVETLNETDPVYEGFVDLNRLPSDSLPTEAEYYLCGPPVFITRQYADLLALGVRKEAIHYEEFGPQLLSLN</sequence>
<dbReference type="Pfam" id="PF00042">
    <property type="entry name" value="Globin"/>
    <property type="match status" value="1"/>
</dbReference>
<dbReference type="SUPFAM" id="SSF52343">
    <property type="entry name" value="Ferredoxin reductase-like, C-terminal NADP-linked domain"/>
    <property type="match status" value="1"/>
</dbReference>
<dbReference type="InterPro" id="IPR039261">
    <property type="entry name" value="FNR_nucleotide-bd"/>
</dbReference>
<evidence type="ECO:0000256" key="9">
    <source>
        <dbReference type="ARBA" id="ARBA00049433"/>
    </source>
</evidence>
<dbReference type="EMBL" id="JBHTLP010000002">
    <property type="protein sequence ID" value="MFD1140680.1"/>
    <property type="molecule type" value="Genomic_DNA"/>
</dbReference>
<comment type="catalytic activity">
    <reaction evidence="8">
        <text>2 nitric oxide + NADH + 2 O2 = 2 nitrate + NAD(+) + H(+)</text>
        <dbReference type="Rhea" id="RHEA:19469"/>
        <dbReference type="ChEBI" id="CHEBI:15378"/>
        <dbReference type="ChEBI" id="CHEBI:15379"/>
        <dbReference type="ChEBI" id="CHEBI:16480"/>
        <dbReference type="ChEBI" id="CHEBI:17632"/>
        <dbReference type="ChEBI" id="CHEBI:57540"/>
        <dbReference type="ChEBI" id="CHEBI:57945"/>
        <dbReference type="EC" id="1.14.12.17"/>
    </reaction>
</comment>
<dbReference type="InterPro" id="IPR009050">
    <property type="entry name" value="Globin-like_sf"/>
</dbReference>
<keyword evidence="10" id="KW-0813">Transport</keyword>
<dbReference type="InterPro" id="IPR012292">
    <property type="entry name" value="Globin/Proto"/>
</dbReference>
<dbReference type="PRINTS" id="PR00406">
    <property type="entry name" value="CYTB5RDTASE"/>
</dbReference>
<evidence type="ECO:0000256" key="8">
    <source>
        <dbReference type="ARBA" id="ARBA00048649"/>
    </source>
</evidence>
<feature type="domain" description="FAD-binding FR-type" evidence="12">
    <location>
        <begin position="151"/>
        <end position="262"/>
    </location>
</feature>
<organism evidence="13 14">
    <name type="scientific">Larkinella insperata</name>
    <dbReference type="NCBI Taxonomy" id="332158"/>
    <lineage>
        <taxon>Bacteria</taxon>
        <taxon>Pseudomonadati</taxon>
        <taxon>Bacteroidota</taxon>
        <taxon>Cytophagia</taxon>
        <taxon>Cytophagales</taxon>
        <taxon>Spirosomataceae</taxon>
        <taxon>Larkinella</taxon>
    </lineage>
</organism>
<dbReference type="Proteomes" id="UP001597116">
    <property type="component" value="Unassembled WGS sequence"/>
</dbReference>
<evidence type="ECO:0000256" key="2">
    <source>
        <dbReference type="ARBA" id="ARBA00012229"/>
    </source>
</evidence>
<dbReference type="Pfam" id="PF00175">
    <property type="entry name" value="NAD_binding_1"/>
    <property type="match status" value="1"/>
</dbReference>
<dbReference type="InterPro" id="IPR017938">
    <property type="entry name" value="Riboflavin_synthase-like_b-brl"/>
</dbReference>
<dbReference type="CDD" id="cd06184">
    <property type="entry name" value="flavohem_like_fad_nad_binding"/>
    <property type="match status" value="1"/>
</dbReference>
<keyword evidence="13" id="KW-0560">Oxidoreductase</keyword>
<comment type="caution">
    <text evidence="13">The sequence shown here is derived from an EMBL/GenBank/DDBJ whole genome shotgun (WGS) entry which is preliminary data.</text>
</comment>
<comment type="similarity">
    <text evidence="1">In the C-terminal section; belongs to the flavoprotein pyridine nucleotide cytochrome reductase family.</text>
</comment>
<protein>
    <recommendedName>
        <fullName evidence="2">nitric oxide dioxygenase</fullName>
        <ecNumber evidence="2">1.14.12.17</ecNumber>
    </recommendedName>
</protein>
<dbReference type="PANTHER" id="PTHR43396:SF3">
    <property type="entry name" value="FLAVOHEMOPROTEIN"/>
    <property type="match status" value="1"/>
</dbReference>
<evidence type="ECO:0000256" key="3">
    <source>
        <dbReference type="ARBA" id="ARBA00022617"/>
    </source>
</evidence>
<dbReference type="Gene3D" id="3.40.50.80">
    <property type="entry name" value="Nucleotide-binding domain of ferredoxin-NADP reductase (FNR) module"/>
    <property type="match status" value="1"/>
</dbReference>
<keyword evidence="6" id="KW-0408">Iron</keyword>
<feature type="domain" description="Globin" evidence="11">
    <location>
        <begin position="1"/>
        <end position="137"/>
    </location>
</feature>
<reference evidence="14" key="1">
    <citation type="journal article" date="2019" name="Int. J. Syst. Evol. Microbiol.">
        <title>The Global Catalogue of Microorganisms (GCM) 10K type strain sequencing project: providing services to taxonomists for standard genome sequencing and annotation.</title>
        <authorList>
            <consortium name="The Broad Institute Genomics Platform"/>
            <consortium name="The Broad Institute Genome Sequencing Center for Infectious Disease"/>
            <person name="Wu L."/>
            <person name="Ma J."/>
        </authorList>
    </citation>
    <scope>NUCLEOTIDE SEQUENCE [LARGE SCALE GENOMIC DNA]</scope>
    <source>
        <strain evidence="14">CCUG 55608</strain>
    </source>
</reference>
<dbReference type="PROSITE" id="PS01033">
    <property type="entry name" value="GLOBIN"/>
    <property type="match status" value="1"/>
</dbReference>
<dbReference type="GO" id="GO:0008941">
    <property type="term" value="F:nitric oxide dioxygenase NAD(P)H activity"/>
    <property type="evidence" value="ECO:0007669"/>
    <property type="project" value="UniProtKB-EC"/>
</dbReference>
<dbReference type="InterPro" id="IPR000971">
    <property type="entry name" value="Globin"/>
</dbReference>
<name>A0ABW3QBQ8_9BACT</name>
<dbReference type="NCBIfam" id="NF009805">
    <property type="entry name" value="PRK13289.1"/>
    <property type="match status" value="1"/>
</dbReference>
<evidence type="ECO:0000256" key="7">
    <source>
        <dbReference type="ARBA" id="ARBA00023027"/>
    </source>
</evidence>